<dbReference type="OrthoDB" id="3038990at2759"/>
<proteinExistence type="predicted"/>
<feature type="transmembrane region" description="Helical" evidence="1">
    <location>
        <begin position="62"/>
        <end position="82"/>
    </location>
</feature>
<dbReference type="AlphaFoldDB" id="A0A8H6YJT6"/>
<gene>
    <name evidence="2" type="ORF">MVEN_00600200</name>
</gene>
<sequence length="310" mass="34016">MSEPPGLDPIPSLNLPAELLAQLHFVRLAFAGTTAVFLWDIIHNLIDDYYLFFRHKFRLSTAAYLGSRIASLTYVIGFTVFATHSLGDCQAAMFVLNSFYPLAIGSTSLLFFFRVRAVYGGQRLVSWVFVVLWICVVGSAVVVPIGSFATSIGFACLVTKLPSYTGAAATVLTAYDTAVFLAISCKLLSNSYVEYTTRQKFRALFHGPDLHEFSKALFWDGQKYYMITILSNITTISLVFGAVSPIYHGVMSIPNVALSSIMACRVYRDAKLHYAHIPHLSVPVITASTNEDPGVIVPLSAPRLSYAAQA</sequence>
<keyword evidence="1" id="KW-1133">Transmembrane helix</keyword>
<organism evidence="2 3">
    <name type="scientific">Mycena venus</name>
    <dbReference type="NCBI Taxonomy" id="2733690"/>
    <lineage>
        <taxon>Eukaryota</taxon>
        <taxon>Fungi</taxon>
        <taxon>Dikarya</taxon>
        <taxon>Basidiomycota</taxon>
        <taxon>Agaricomycotina</taxon>
        <taxon>Agaricomycetes</taxon>
        <taxon>Agaricomycetidae</taxon>
        <taxon>Agaricales</taxon>
        <taxon>Marasmiineae</taxon>
        <taxon>Mycenaceae</taxon>
        <taxon>Mycena</taxon>
    </lineage>
</organism>
<dbReference type="Proteomes" id="UP000620124">
    <property type="component" value="Unassembled WGS sequence"/>
</dbReference>
<keyword evidence="1" id="KW-0812">Transmembrane</keyword>
<accession>A0A8H6YJT6</accession>
<feature type="transmembrane region" description="Helical" evidence="1">
    <location>
        <begin position="94"/>
        <end position="113"/>
    </location>
</feature>
<comment type="caution">
    <text evidence="2">The sequence shown here is derived from an EMBL/GenBank/DDBJ whole genome shotgun (WGS) entry which is preliminary data.</text>
</comment>
<protein>
    <submittedName>
        <fullName evidence="2">Uncharacterized protein</fullName>
    </submittedName>
</protein>
<feature type="transmembrane region" description="Helical" evidence="1">
    <location>
        <begin position="224"/>
        <end position="243"/>
    </location>
</feature>
<feature type="transmembrane region" description="Helical" evidence="1">
    <location>
        <begin position="161"/>
        <end position="183"/>
    </location>
</feature>
<feature type="transmembrane region" description="Helical" evidence="1">
    <location>
        <begin position="20"/>
        <end position="42"/>
    </location>
</feature>
<reference evidence="2" key="1">
    <citation type="submission" date="2020-05" db="EMBL/GenBank/DDBJ databases">
        <title>Mycena genomes resolve the evolution of fungal bioluminescence.</title>
        <authorList>
            <person name="Tsai I.J."/>
        </authorList>
    </citation>
    <scope>NUCLEOTIDE SEQUENCE</scope>
    <source>
        <strain evidence="2">CCC161011</strain>
    </source>
</reference>
<name>A0A8H6YJT6_9AGAR</name>
<dbReference type="EMBL" id="JACAZI010000004">
    <property type="protein sequence ID" value="KAF7362523.1"/>
    <property type="molecule type" value="Genomic_DNA"/>
</dbReference>
<keyword evidence="1" id="KW-0472">Membrane</keyword>
<evidence type="ECO:0000313" key="2">
    <source>
        <dbReference type="EMBL" id="KAF7362523.1"/>
    </source>
</evidence>
<keyword evidence="3" id="KW-1185">Reference proteome</keyword>
<evidence type="ECO:0000256" key="1">
    <source>
        <dbReference type="SAM" id="Phobius"/>
    </source>
</evidence>
<evidence type="ECO:0000313" key="3">
    <source>
        <dbReference type="Proteomes" id="UP000620124"/>
    </source>
</evidence>
<feature type="transmembrane region" description="Helical" evidence="1">
    <location>
        <begin position="125"/>
        <end position="149"/>
    </location>
</feature>